<evidence type="ECO:0000256" key="5">
    <source>
        <dbReference type="ARBA" id="ARBA00022722"/>
    </source>
</evidence>
<dbReference type="GO" id="GO:0004527">
    <property type="term" value="F:exonuclease activity"/>
    <property type="evidence" value="ECO:0007669"/>
    <property type="project" value="UniProtKB-KW"/>
</dbReference>
<evidence type="ECO:0000256" key="9">
    <source>
        <dbReference type="ARBA" id="ARBA00023004"/>
    </source>
</evidence>
<keyword evidence="10 13" id="KW-0411">Iron-sulfur</keyword>
<evidence type="ECO:0000256" key="7">
    <source>
        <dbReference type="ARBA" id="ARBA00022801"/>
    </source>
</evidence>
<evidence type="ECO:0000259" key="14">
    <source>
        <dbReference type="Pfam" id="PF01930"/>
    </source>
</evidence>
<sequence length="213" mass="23438">MGASAPLLMIPLSTVEKFAYCPRQAYLQRVERVDVVTELLVEGDWLHRRVTGGGVQKRGDLTIHTAVHIQSRGLGVYGQADVVAFKSNRPYPVEYKRGKGRRRFSQHVQLCLQALCLEEMLGVAVPEGAIYHQASKRREVVTLDAALREQVAAVVAAARESLVAHRAPPAQYDDRCRLCSVRAMCLPQADEAGLQRYLARFGQTEGGADAATP</sequence>
<keyword evidence="6 13" id="KW-0479">Metal-binding</keyword>
<dbReference type="GO" id="GO:0051607">
    <property type="term" value="P:defense response to virus"/>
    <property type="evidence" value="ECO:0007669"/>
    <property type="project" value="UniProtKB-KW"/>
</dbReference>
<gene>
    <name evidence="15" type="primary">cas4</name>
    <name evidence="15" type="ORF">J3U88_13310</name>
</gene>
<evidence type="ECO:0000256" key="11">
    <source>
        <dbReference type="ARBA" id="ARBA00023118"/>
    </source>
</evidence>
<protein>
    <recommendedName>
        <fullName evidence="4 13">CRISPR-associated exonuclease Cas4</fullName>
        <ecNumber evidence="3 13">3.1.12.1</ecNumber>
    </recommendedName>
</protein>
<reference evidence="15" key="1">
    <citation type="submission" date="2021-03" db="EMBL/GenBank/DDBJ databases">
        <authorList>
            <person name="Wang G."/>
        </authorList>
    </citation>
    <scope>NUCLEOTIDE SEQUENCE</scope>
    <source>
        <strain evidence="15">KCTC 12899</strain>
    </source>
</reference>
<dbReference type="InterPro" id="IPR051827">
    <property type="entry name" value="Cas4_exonuclease"/>
</dbReference>
<proteinExistence type="inferred from homology"/>
<evidence type="ECO:0000256" key="4">
    <source>
        <dbReference type="ARBA" id="ARBA00020049"/>
    </source>
</evidence>
<comment type="cofactor">
    <cofactor evidence="13">
        <name>iron-sulfur cluster</name>
        <dbReference type="ChEBI" id="CHEBI:30408"/>
    </cofactor>
</comment>
<dbReference type="PANTHER" id="PTHR36531">
    <property type="entry name" value="CRISPR-ASSOCIATED EXONUCLEASE CAS4"/>
    <property type="match status" value="1"/>
</dbReference>
<comment type="function">
    <text evidence="13">CRISPR (clustered regularly interspaced short palindromic repeat) is an adaptive immune system that provides protection against mobile genetic elements (viruses, transposable elements and conjugative plasmids). CRISPR clusters contain sequences complementary to antecedent mobile elements and target invading nucleic acids. CRISPR clusters are transcribed and processed into CRISPR RNA (crRNA).</text>
</comment>
<dbReference type="RefSeq" id="WP_207859291.1">
    <property type="nucleotide sequence ID" value="NZ_JAFREP010000011.1"/>
</dbReference>
<evidence type="ECO:0000256" key="2">
    <source>
        <dbReference type="ARBA" id="ARBA00009189"/>
    </source>
</evidence>
<dbReference type="PANTHER" id="PTHR36531:SF6">
    <property type="entry name" value="DNA REPLICATION ATP-DEPENDENT HELICASE_NUCLEASE DNA2"/>
    <property type="match status" value="1"/>
</dbReference>
<evidence type="ECO:0000256" key="13">
    <source>
        <dbReference type="RuleBase" id="RU365022"/>
    </source>
</evidence>
<keyword evidence="7 13" id="KW-0378">Hydrolase</keyword>
<dbReference type="InterPro" id="IPR013343">
    <property type="entry name" value="CRISPR-assoc_prot_Cas4"/>
</dbReference>
<evidence type="ECO:0000256" key="12">
    <source>
        <dbReference type="ARBA" id="ARBA00023211"/>
    </source>
</evidence>
<feature type="domain" description="DUF83" evidence="14">
    <location>
        <begin position="13"/>
        <end position="186"/>
    </location>
</feature>
<dbReference type="InterPro" id="IPR011604">
    <property type="entry name" value="PDDEXK-like_dom_sf"/>
</dbReference>
<organism evidence="15 16">
    <name type="scientific">Acanthopleuribacter pedis</name>
    <dbReference type="NCBI Taxonomy" id="442870"/>
    <lineage>
        <taxon>Bacteria</taxon>
        <taxon>Pseudomonadati</taxon>
        <taxon>Acidobacteriota</taxon>
        <taxon>Holophagae</taxon>
        <taxon>Acanthopleuribacterales</taxon>
        <taxon>Acanthopleuribacteraceae</taxon>
        <taxon>Acanthopleuribacter</taxon>
    </lineage>
</organism>
<evidence type="ECO:0000313" key="15">
    <source>
        <dbReference type="EMBL" id="MBO1319446.1"/>
    </source>
</evidence>
<keyword evidence="11 13" id="KW-0051">Antiviral defense</keyword>
<accession>A0A8J7U5L5</accession>
<evidence type="ECO:0000256" key="10">
    <source>
        <dbReference type="ARBA" id="ARBA00023014"/>
    </source>
</evidence>
<dbReference type="GO" id="GO:0046872">
    <property type="term" value="F:metal ion binding"/>
    <property type="evidence" value="ECO:0007669"/>
    <property type="project" value="UniProtKB-KW"/>
</dbReference>
<keyword evidence="9 13" id="KW-0408">Iron</keyword>
<comment type="cofactor">
    <cofactor evidence="1">
        <name>[4Fe-4S] cluster</name>
        <dbReference type="ChEBI" id="CHEBI:49883"/>
    </cofactor>
</comment>
<dbReference type="NCBIfam" id="TIGR00372">
    <property type="entry name" value="cas4"/>
    <property type="match status" value="1"/>
</dbReference>
<evidence type="ECO:0000256" key="1">
    <source>
        <dbReference type="ARBA" id="ARBA00001966"/>
    </source>
</evidence>
<keyword evidence="12 13" id="KW-0464">Manganese</keyword>
<dbReference type="Gene3D" id="3.90.320.10">
    <property type="match status" value="1"/>
</dbReference>
<evidence type="ECO:0000256" key="6">
    <source>
        <dbReference type="ARBA" id="ARBA00022723"/>
    </source>
</evidence>
<evidence type="ECO:0000256" key="3">
    <source>
        <dbReference type="ARBA" id="ARBA00012768"/>
    </source>
</evidence>
<dbReference type="InterPro" id="IPR022765">
    <property type="entry name" value="Dna2/Cas4_DUF83"/>
</dbReference>
<dbReference type="EC" id="3.1.12.1" evidence="3 13"/>
<evidence type="ECO:0000313" key="16">
    <source>
        <dbReference type="Proteomes" id="UP000664417"/>
    </source>
</evidence>
<keyword evidence="5 13" id="KW-0540">Nuclease</keyword>
<evidence type="ECO:0000256" key="8">
    <source>
        <dbReference type="ARBA" id="ARBA00022839"/>
    </source>
</evidence>
<comment type="similarity">
    <text evidence="2 13">Belongs to the CRISPR-associated exonuclease Cas4 family.</text>
</comment>
<dbReference type="AlphaFoldDB" id="A0A8J7U5L5"/>
<dbReference type="GO" id="GO:0051536">
    <property type="term" value="F:iron-sulfur cluster binding"/>
    <property type="evidence" value="ECO:0007669"/>
    <property type="project" value="UniProtKB-KW"/>
</dbReference>
<dbReference type="EMBL" id="JAFREP010000011">
    <property type="protein sequence ID" value="MBO1319446.1"/>
    <property type="molecule type" value="Genomic_DNA"/>
</dbReference>
<dbReference type="Pfam" id="PF01930">
    <property type="entry name" value="Cas_Cas4"/>
    <property type="match status" value="1"/>
</dbReference>
<keyword evidence="8 13" id="KW-0269">Exonuclease</keyword>
<comment type="caution">
    <text evidence="15">The sequence shown here is derived from an EMBL/GenBank/DDBJ whole genome shotgun (WGS) entry which is preliminary data.</text>
</comment>
<keyword evidence="16" id="KW-1185">Reference proteome</keyword>
<dbReference type="Proteomes" id="UP000664417">
    <property type="component" value="Unassembled WGS sequence"/>
</dbReference>
<comment type="cofactor">
    <cofactor evidence="13">
        <name>Mg(2+)</name>
        <dbReference type="ChEBI" id="CHEBI:18420"/>
    </cofactor>
    <cofactor evidence="13">
        <name>Mn(2+)</name>
        <dbReference type="ChEBI" id="CHEBI:29035"/>
    </cofactor>
    <text evidence="13">Mg(2+) or Mn(2+) required for ssDNA cleavage activity.</text>
</comment>
<name>A0A8J7U5L5_9BACT</name>